<evidence type="ECO:0000313" key="2">
    <source>
        <dbReference type="Proteomes" id="UP000299102"/>
    </source>
</evidence>
<proteinExistence type="predicted"/>
<dbReference type="OrthoDB" id="410155at2759"/>
<sequence length="296" mass="33245">MPSIGGKNCRPASPRVENSWSKPFPWVRPRYIKETITKESPNQSICSMESATSTLNEDISKIMSILQVVRSNEVADDNDNAIGAFTSYIRTVVENSSKIVPAKPDRKEPPRDVSELIRAKNAALLRANKYPTCKNRSHTHTLQPKALKMEGAVPTPALKRPNKSIAFDNRGNVECLADSIEHQCSENPSYDSEYVSKVDEKVRHRVSLQPKDDLDSITQDEVTWKEAVVIGIPKLEKPGDFRASYRPISLLRILGKLFEKTLETLLSEHLIGKDLKINNNLVLDLNILTPNKPSDY</sequence>
<organism evidence="1 2">
    <name type="scientific">Eumeta variegata</name>
    <name type="common">Bagworm moth</name>
    <name type="synonym">Eumeta japonica</name>
    <dbReference type="NCBI Taxonomy" id="151549"/>
    <lineage>
        <taxon>Eukaryota</taxon>
        <taxon>Metazoa</taxon>
        <taxon>Ecdysozoa</taxon>
        <taxon>Arthropoda</taxon>
        <taxon>Hexapoda</taxon>
        <taxon>Insecta</taxon>
        <taxon>Pterygota</taxon>
        <taxon>Neoptera</taxon>
        <taxon>Endopterygota</taxon>
        <taxon>Lepidoptera</taxon>
        <taxon>Glossata</taxon>
        <taxon>Ditrysia</taxon>
        <taxon>Tineoidea</taxon>
        <taxon>Psychidae</taxon>
        <taxon>Oiketicinae</taxon>
        <taxon>Eumeta</taxon>
    </lineage>
</organism>
<protein>
    <recommendedName>
        <fullName evidence="3">Reverse transcriptase domain-containing protein</fullName>
    </recommendedName>
</protein>
<keyword evidence="2" id="KW-1185">Reference proteome</keyword>
<dbReference type="Proteomes" id="UP000299102">
    <property type="component" value="Unassembled WGS sequence"/>
</dbReference>
<dbReference type="EMBL" id="BGZK01000574">
    <property type="protein sequence ID" value="GBP51112.1"/>
    <property type="molecule type" value="Genomic_DNA"/>
</dbReference>
<evidence type="ECO:0008006" key="3">
    <source>
        <dbReference type="Google" id="ProtNLM"/>
    </source>
</evidence>
<reference evidence="1 2" key="1">
    <citation type="journal article" date="2019" name="Commun. Biol.">
        <title>The bagworm genome reveals a unique fibroin gene that provides high tensile strength.</title>
        <authorList>
            <person name="Kono N."/>
            <person name="Nakamura H."/>
            <person name="Ohtoshi R."/>
            <person name="Tomita M."/>
            <person name="Numata K."/>
            <person name="Arakawa K."/>
        </authorList>
    </citation>
    <scope>NUCLEOTIDE SEQUENCE [LARGE SCALE GENOMIC DNA]</scope>
</reference>
<accession>A0A4C1WKV0</accession>
<evidence type="ECO:0000313" key="1">
    <source>
        <dbReference type="EMBL" id="GBP51112.1"/>
    </source>
</evidence>
<gene>
    <name evidence="1" type="ORF">EVAR_31837_1</name>
</gene>
<comment type="caution">
    <text evidence="1">The sequence shown here is derived from an EMBL/GenBank/DDBJ whole genome shotgun (WGS) entry which is preliminary data.</text>
</comment>
<dbReference type="AlphaFoldDB" id="A0A4C1WKV0"/>
<name>A0A4C1WKV0_EUMVA</name>